<keyword evidence="2" id="KW-1185">Reference proteome</keyword>
<protein>
    <submittedName>
        <fullName evidence="1">Uncharacterized protein</fullName>
    </submittedName>
</protein>
<evidence type="ECO:0000313" key="2">
    <source>
        <dbReference type="Proteomes" id="UP001372338"/>
    </source>
</evidence>
<proteinExistence type="predicted"/>
<evidence type="ECO:0000313" key="1">
    <source>
        <dbReference type="EMBL" id="KAK7243736.1"/>
    </source>
</evidence>
<gene>
    <name evidence="1" type="ORF">RIF29_38547</name>
</gene>
<name>A0AAN9HP17_CROPI</name>
<comment type="caution">
    <text evidence="1">The sequence shown here is derived from an EMBL/GenBank/DDBJ whole genome shotgun (WGS) entry which is preliminary data.</text>
</comment>
<dbReference type="Proteomes" id="UP001372338">
    <property type="component" value="Unassembled WGS sequence"/>
</dbReference>
<sequence>MADASLHTGGSIPHRVHWKRMKAELGTYPLLVDFYFRTHQKKDKSWVGHHAQSAYVSIILRQLLFNQVLGKLCFRCARLVLSLVVCWLLFLL</sequence>
<organism evidence="1 2">
    <name type="scientific">Crotalaria pallida</name>
    <name type="common">Smooth rattlebox</name>
    <name type="synonym">Crotalaria striata</name>
    <dbReference type="NCBI Taxonomy" id="3830"/>
    <lineage>
        <taxon>Eukaryota</taxon>
        <taxon>Viridiplantae</taxon>
        <taxon>Streptophyta</taxon>
        <taxon>Embryophyta</taxon>
        <taxon>Tracheophyta</taxon>
        <taxon>Spermatophyta</taxon>
        <taxon>Magnoliopsida</taxon>
        <taxon>eudicotyledons</taxon>
        <taxon>Gunneridae</taxon>
        <taxon>Pentapetalae</taxon>
        <taxon>rosids</taxon>
        <taxon>fabids</taxon>
        <taxon>Fabales</taxon>
        <taxon>Fabaceae</taxon>
        <taxon>Papilionoideae</taxon>
        <taxon>50 kb inversion clade</taxon>
        <taxon>genistoids sensu lato</taxon>
        <taxon>core genistoids</taxon>
        <taxon>Crotalarieae</taxon>
        <taxon>Crotalaria</taxon>
    </lineage>
</organism>
<dbReference type="AlphaFoldDB" id="A0AAN9HP17"/>
<accession>A0AAN9HP17</accession>
<dbReference type="Pfam" id="PF03004">
    <property type="entry name" value="Transposase_24"/>
    <property type="match status" value="1"/>
</dbReference>
<dbReference type="EMBL" id="JAYWIO010000008">
    <property type="protein sequence ID" value="KAK7243736.1"/>
    <property type="molecule type" value="Genomic_DNA"/>
</dbReference>
<reference evidence="1 2" key="1">
    <citation type="submission" date="2024-01" db="EMBL/GenBank/DDBJ databases">
        <title>The genomes of 5 underutilized Papilionoideae crops provide insights into root nodulation and disease resistanc.</title>
        <authorList>
            <person name="Yuan L."/>
        </authorList>
    </citation>
    <scope>NUCLEOTIDE SEQUENCE [LARGE SCALE GENOMIC DNA]</scope>
    <source>
        <strain evidence="1">ZHUSHIDOU_FW_LH</strain>
        <tissue evidence="1">Leaf</tissue>
    </source>
</reference>
<dbReference type="InterPro" id="IPR004252">
    <property type="entry name" value="Probable_transposase_24"/>
</dbReference>